<evidence type="ECO:0000313" key="4">
    <source>
        <dbReference type="Proteomes" id="UP001501475"/>
    </source>
</evidence>
<dbReference type="Gene3D" id="3.40.50.1820">
    <property type="entry name" value="alpha/beta hydrolase"/>
    <property type="match status" value="1"/>
</dbReference>
<dbReference type="Proteomes" id="UP001501475">
    <property type="component" value="Unassembled WGS sequence"/>
</dbReference>
<dbReference type="InterPro" id="IPR041127">
    <property type="entry name" value="PET_hydrolase/cutinase-like"/>
</dbReference>
<evidence type="ECO:0000313" key="3">
    <source>
        <dbReference type="EMBL" id="GAA1775860.1"/>
    </source>
</evidence>
<sequence length="310" mass="32608">MAILVVLAQLDGMWLSRRPVAAAGYQMEVTTGGSLEARYLATGLHTVTGRTVGQFQSFSPYRLWFLTDLPSSATLPVVLVANGTGVKAEKYAAWFERLASWGFLVVGTDDEYSWSGLSQAASIRLLQSIQAGTTASGWADNPLKGRIDLTRVGLAGGVFSTLADKNVTGVTFKAAYAASPTNLHLAHNLGWDYTAEHVTVPTLFLSSTGLGDHRQHGGGLGLVALERVDHHREARRVRQLHGPSQSPAVVAGGRLVPGPAARLCAHAASKGRPSALALPGCAVYVTTDSSGSCGRSKSVNSRSSGPTTGW</sequence>
<feature type="domain" description="PET hydrolase/cutinase-like" evidence="2">
    <location>
        <begin position="34"/>
        <end position="207"/>
    </location>
</feature>
<gene>
    <name evidence="3" type="ORF">GCM10009810_36180</name>
</gene>
<dbReference type="InterPro" id="IPR029058">
    <property type="entry name" value="AB_hydrolase_fold"/>
</dbReference>
<protein>
    <recommendedName>
        <fullName evidence="2">PET hydrolase/cutinase-like domain-containing protein</fullName>
    </recommendedName>
</protein>
<evidence type="ECO:0000256" key="1">
    <source>
        <dbReference type="SAM" id="MobiDB-lite"/>
    </source>
</evidence>
<dbReference type="SUPFAM" id="SSF53474">
    <property type="entry name" value="alpha/beta-Hydrolases"/>
    <property type="match status" value="1"/>
</dbReference>
<keyword evidence="4" id="KW-1185">Reference proteome</keyword>
<dbReference type="Pfam" id="PF12740">
    <property type="entry name" value="PETase"/>
    <property type="match status" value="1"/>
</dbReference>
<proteinExistence type="predicted"/>
<feature type="region of interest" description="Disordered" evidence="1">
    <location>
        <begin position="287"/>
        <end position="310"/>
    </location>
</feature>
<name>A0ABP4XC55_9MICO</name>
<comment type="caution">
    <text evidence="3">The sequence shown here is derived from an EMBL/GenBank/DDBJ whole genome shotgun (WGS) entry which is preliminary data.</text>
</comment>
<reference evidence="4" key="1">
    <citation type="journal article" date="2019" name="Int. J. Syst. Evol. Microbiol.">
        <title>The Global Catalogue of Microorganisms (GCM) 10K type strain sequencing project: providing services to taxonomists for standard genome sequencing and annotation.</title>
        <authorList>
            <consortium name="The Broad Institute Genomics Platform"/>
            <consortium name="The Broad Institute Genome Sequencing Center for Infectious Disease"/>
            <person name="Wu L."/>
            <person name="Ma J."/>
        </authorList>
    </citation>
    <scope>NUCLEOTIDE SEQUENCE [LARGE SCALE GENOMIC DNA]</scope>
    <source>
        <strain evidence="4">JCM 15591</strain>
    </source>
</reference>
<dbReference type="EMBL" id="BAAAPN010000104">
    <property type="protein sequence ID" value="GAA1775860.1"/>
    <property type="molecule type" value="Genomic_DNA"/>
</dbReference>
<evidence type="ECO:0000259" key="2">
    <source>
        <dbReference type="Pfam" id="PF12740"/>
    </source>
</evidence>
<organism evidence="3 4">
    <name type="scientific">Nostocoides vanveenii</name>
    <dbReference type="NCBI Taxonomy" id="330835"/>
    <lineage>
        <taxon>Bacteria</taxon>
        <taxon>Bacillati</taxon>
        <taxon>Actinomycetota</taxon>
        <taxon>Actinomycetes</taxon>
        <taxon>Micrococcales</taxon>
        <taxon>Intrasporangiaceae</taxon>
        <taxon>Nostocoides</taxon>
    </lineage>
</organism>
<accession>A0ABP4XC55</accession>